<dbReference type="GO" id="GO:0005886">
    <property type="term" value="C:plasma membrane"/>
    <property type="evidence" value="ECO:0007669"/>
    <property type="project" value="UniProtKB-SubCell"/>
</dbReference>
<feature type="compositionally biased region" description="Acidic residues" evidence="6">
    <location>
        <begin position="164"/>
        <end position="174"/>
    </location>
</feature>
<dbReference type="AlphaFoldDB" id="A0A7J7D7Z2"/>
<keyword evidence="10" id="KW-1185">Reference proteome</keyword>
<gene>
    <name evidence="9" type="ORF">HS088_TW09G00534</name>
</gene>
<accession>A0A7J7D7Z2</accession>
<feature type="compositionally biased region" description="Polar residues" evidence="6">
    <location>
        <begin position="135"/>
        <end position="144"/>
    </location>
</feature>
<evidence type="ECO:0000256" key="1">
    <source>
        <dbReference type="ARBA" id="ARBA00004162"/>
    </source>
</evidence>
<dbReference type="Proteomes" id="UP000593562">
    <property type="component" value="Unassembled WGS sequence"/>
</dbReference>
<dbReference type="PANTHER" id="PTHR43670">
    <property type="entry name" value="HEAT SHOCK PROTEIN 26"/>
    <property type="match status" value="1"/>
</dbReference>
<dbReference type="PROSITE" id="PS01031">
    <property type="entry name" value="SHSP"/>
    <property type="match status" value="1"/>
</dbReference>
<evidence type="ECO:0000256" key="7">
    <source>
        <dbReference type="SAM" id="Phobius"/>
    </source>
</evidence>
<keyword evidence="3" id="KW-0611">Plant defense</keyword>
<dbReference type="InParanoid" id="A0A7J7D7Z2"/>
<dbReference type="GO" id="GO:0034605">
    <property type="term" value="P:cellular response to heat"/>
    <property type="evidence" value="ECO:0007669"/>
    <property type="project" value="TreeGrafter"/>
</dbReference>
<dbReference type="InterPro" id="IPR008978">
    <property type="entry name" value="HSP20-like_chaperone"/>
</dbReference>
<evidence type="ECO:0000256" key="2">
    <source>
        <dbReference type="ARBA" id="ARBA00022475"/>
    </source>
</evidence>
<keyword evidence="7" id="KW-0812">Transmembrane</keyword>
<evidence type="ECO:0000313" key="9">
    <source>
        <dbReference type="EMBL" id="KAF5742485.1"/>
    </source>
</evidence>
<feature type="transmembrane region" description="Helical" evidence="7">
    <location>
        <begin position="232"/>
        <end position="251"/>
    </location>
</feature>
<name>A0A7J7D7Z2_TRIWF</name>
<feature type="compositionally biased region" description="Basic and acidic residues" evidence="6">
    <location>
        <begin position="190"/>
        <end position="217"/>
    </location>
</feature>
<dbReference type="Gene3D" id="2.60.40.790">
    <property type="match status" value="1"/>
</dbReference>
<keyword evidence="7" id="KW-0472">Membrane</keyword>
<reference evidence="9 10" key="1">
    <citation type="journal article" date="2020" name="Nat. Commun.">
        <title>Genome of Tripterygium wilfordii and identification of cytochrome P450 involved in triptolide biosynthesis.</title>
        <authorList>
            <person name="Tu L."/>
            <person name="Su P."/>
            <person name="Zhang Z."/>
            <person name="Gao L."/>
            <person name="Wang J."/>
            <person name="Hu T."/>
            <person name="Zhou J."/>
            <person name="Zhang Y."/>
            <person name="Zhao Y."/>
            <person name="Liu Y."/>
            <person name="Song Y."/>
            <person name="Tong Y."/>
            <person name="Lu Y."/>
            <person name="Yang J."/>
            <person name="Xu C."/>
            <person name="Jia M."/>
            <person name="Peters R.J."/>
            <person name="Huang L."/>
            <person name="Gao W."/>
        </authorList>
    </citation>
    <scope>NUCLEOTIDE SEQUENCE [LARGE SCALE GENOMIC DNA]</scope>
    <source>
        <strain evidence="10">cv. XIE 37</strain>
        <tissue evidence="9">Leaf</tissue>
    </source>
</reference>
<organism evidence="9 10">
    <name type="scientific">Tripterygium wilfordii</name>
    <name type="common">Thunder God vine</name>
    <dbReference type="NCBI Taxonomy" id="458696"/>
    <lineage>
        <taxon>Eukaryota</taxon>
        <taxon>Viridiplantae</taxon>
        <taxon>Streptophyta</taxon>
        <taxon>Embryophyta</taxon>
        <taxon>Tracheophyta</taxon>
        <taxon>Spermatophyta</taxon>
        <taxon>Magnoliopsida</taxon>
        <taxon>eudicotyledons</taxon>
        <taxon>Gunneridae</taxon>
        <taxon>Pentapetalae</taxon>
        <taxon>rosids</taxon>
        <taxon>fabids</taxon>
        <taxon>Celastrales</taxon>
        <taxon>Celastraceae</taxon>
        <taxon>Tripterygium</taxon>
    </lineage>
</organism>
<proteinExistence type="inferred from homology"/>
<evidence type="ECO:0000256" key="5">
    <source>
        <dbReference type="RuleBase" id="RU003616"/>
    </source>
</evidence>
<sequence>MAMSMRQRRGGNTVYHPLMRISSLIHSGLKKIGQPFYRLMFKDQIKVEYDESAGLIRVSGERRILNRRHLRFKEQFSAPEDCNPREMEIQFDEGILRITIPKLNIGPKENAKETILQEALIEPIPPNGHEDILPKTTSDTNNEQQKPEEKIEAVISQRSSEAENVMEDDKEDEIGERSKESKTSTVSVLENKEKEKNESDTNLETKRGGGDYEEKPGKVGVSNTGQNEEKQMLINVGAAPLVIFTVSAQLYNAIIGFSSPS</sequence>
<evidence type="ECO:0000313" key="10">
    <source>
        <dbReference type="Proteomes" id="UP000593562"/>
    </source>
</evidence>
<protein>
    <submittedName>
        <fullName evidence="9">Inactive protein RESTRICTED TEV MOVEMENT 2-like</fullName>
    </submittedName>
</protein>
<comment type="similarity">
    <text evidence="4 5">Belongs to the small heat shock protein (HSP20) family.</text>
</comment>
<dbReference type="SUPFAM" id="SSF49764">
    <property type="entry name" value="HSP20-like chaperones"/>
    <property type="match status" value="1"/>
</dbReference>
<dbReference type="GO" id="GO:0006952">
    <property type="term" value="P:defense response"/>
    <property type="evidence" value="ECO:0007669"/>
    <property type="project" value="UniProtKB-KW"/>
</dbReference>
<dbReference type="PANTHER" id="PTHR43670:SF114">
    <property type="entry name" value="OS05G0592000 PROTEIN"/>
    <property type="match status" value="1"/>
</dbReference>
<comment type="caution">
    <text evidence="9">The sequence shown here is derived from an EMBL/GenBank/DDBJ whole genome shotgun (WGS) entry which is preliminary data.</text>
</comment>
<keyword evidence="2" id="KW-1003">Cell membrane</keyword>
<dbReference type="InterPro" id="IPR002068">
    <property type="entry name" value="A-crystallin/Hsp20_dom"/>
</dbReference>
<dbReference type="EMBL" id="JAAARO010000009">
    <property type="protein sequence ID" value="KAF5742485.1"/>
    <property type="molecule type" value="Genomic_DNA"/>
</dbReference>
<comment type="subcellular location">
    <subcellularLocation>
        <location evidence="1">Cell membrane</location>
        <topology evidence="1">Single-pass membrane protein</topology>
    </subcellularLocation>
</comment>
<feature type="domain" description="SHSP" evidence="8">
    <location>
        <begin position="9"/>
        <end position="119"/>
    </location>
</feature>
<keyword evidence="7" id="KW-1133">Transmembrane helix</keyword>
<feature type="region of interest" description="Disordered" evidence="6">
    <location>
        <begin position="121"/>
        <end position="226"/>
    </location>
</feature>
<evidence type="ECO:0000256" key="3">
    <source>
        <dbReference type="ARBA" id="ARBA00022821"/>
    </source>
</evidence>
<evidence type="ECO:0000259" key="8">
    <source>
        <dbReference type="PROSITE" id="PS01031"/>
    </source>
</evidence>
<dbReference type="Pfam" id="PF00011">
    <property type="entry name" value="HSP20"/>
    <property type="match status" value="1"/>
</dbReference>
<evidence type="ECO:0000256" key="4">
    <source>
        <dbReference type="PROSITE-ProRule" id="PRU00285"/>
    </source>
</evidence>
<evidence type="ECO:0000256" key="6">
    <source>
        <dbReference type="SAM" id="MobiDB-lite"/>
    </source>
</evidence>